<comment type="function">
    <text evidence="4">Formation of pseudouridine at positions 38, 39 and 40 in the anticodon stem and loop of transfer RNAs.</text>
</comment>
<comment type="subunit">
    <text evidence="4">Homodimer.</text>
</comment>
<dbReference type="Gene3D" id="3.30.70.660">
    <property type="entry name" value="Pseudouridine synthase I, catalytic domain, C-terminal subdomain"/>
    <property type="match status" value="1"/>
</dbReference>
<dbReference type="InterPro" id="IPR001406">
    <property type="entry name" value="PsdUridine_synth_TruA"/>
</dbReference>
<evidence type="ECO:0000259" key="6">
    <source>
        <dbReference type="Pfam" id="PF01416"/>
    </source>
</evidence>
<dbReference type="RefSeq" id="WP_005951974.1">
    <property type="nucleotide sequence ID" value="NZ_CP028103.1"/>
</dbReference>
<dbReference type="EMBL" id="CP028103">
    <property type="protein sequence ID" value="AVQ30476.1"/>
    <property type="molecule type" value="Genomic_DNA"/>
</dbReference>
<dbReference type="InterPro" id="IPR020094">
    <property type="entry name" value="TruA/RsuA/RluB/E/F_N"/>
</dbReference>
<dbReference type="InterPro" id="IPR020103">
    <property type="entry name" value="PsdUridine_synth_cat_dom_sf"/>
</dbReference>
<feature type="active site" description="Nucleophile" evidence="4">
    <location>
        <position position="52"/>
    </location>
</feature>
<dbReference type="EC" id="5.4.99.12" evidence="4"/>
<evidence type="ECO:0000256" key="3">
    <source>
        <dbReference type="ARBA" id="ARBA00023235"/>
    </source>
</evidence>
<keyword evidence="8" id="KW-1185">Reference proteome</keyword>
<reference evidence="8" key="1">
    <citation type="journal article" date="2018" name="MSphere">
        <title>Fusobacterium Genomics Using MinION and Illumina Sequencing Enables Genome Completion and Correction.</title>
        <authorList>
            <person name="Todd S.M."/>
            <person name="Settlage R.E."/>
            <person name="Lahmers K.K."/>
            <person name="Slade D.J."/>
        </authorList>
    </citation>
    <scope>NUCLEOTIDE SEQUENCE [LARGE SCALE GENOMIC DNA]</scope>
    <source>
        <strain evidence="8">ATCC 27725</strain>
    </source>
</reference>
<proteinExistence type="inferred from homology"/>
<dbReference type="PANTHER" id="PTHR11142:SF0">
    <property type="entry name" value="TRNA PSEUDOURIDINE SYNTHASE-LIKE 1"/>
    <property type="match status" value="1"/>
</dbReference>
<dbReference type="InterPro" id="IPR020095">
    <property type="entry name" value="PsdUridine_synth_TruA_C"/>
</dbReference>
<keyword evidence="2 4" id="KW-0819">tRNA processing</keyword>
<sequence>MKNIKIRYRFDGSMFYGFQRQPGKRTVQGEIEKLLEVVLREKVNMISAGRTDRGVHALEQVSNFFTTSPIPVEKLKYALNKGLPLDIEIFEVEEVDMNFNSRFFAKNRGYKYIISWVKNPFESRYVTLVREKIDKEIFFKILEPLIGVHDFNNFRLSDCGSKTSIREIYSIVVEEKENKLIVEIKGNSFLKSQIRIIIGTALDIYFGNYDENHLRDMLENPKKDFLKKVADPYGLYLSEINY</sequence>
<dbReference type="PIRSF" id="PIRSF001430">
    <property type="entry name" value="tRNA_psdUrid_synth"/>
    <property type="match status" value="1"/>
</dbReference>
<dbReference type="SUPFAM" id="SSF55120">
    <property type="entry name" value="Pseudouridine synthase"/>
    <property type="match status" value="1"/>
</dbReference>
<keyword evidence="3 4" id="KW-0413">Isomerase</keyword>
<dbReference type="GeneID" id="77467198"/>
<evidence type="ECO:0000256" key="4">
    <source>
        <dbReference type="HAMAP-Rule" id="MF_00171"/>
    </source>
</evidence>
<dbReference type="Pfam" id="PF01416">
    <property type="entry name" value="PseudoU_synth_1"/>
    <property type="match status" value="2"/>
</dbReference>
<dbReference type="CDD" id="cd02570">
    <property type="entry name" value="PseudoU_synth_EcTruA"/>
    <property type="match status" value="1"/>
</dbReference>
<dbReference type="Gene3D" id="3.30.70.580">
    <property type="entry name" value="Pseudouridine synthase I, catalytic domain, N-terminal subdomain"/>
    <property type="match status" value="1"/>
</dbReference>
<gene>
    <name evidence="4 7" type="primary">truA</name>
    <name evidence="7" type="ORF">C4N18_04280</name>
</gene>
<protein>
    <recommendedName>
        <fullName evidence="4">tRNA pseudouridine synthase A</fullName>
        <ecNumber evidence="4">5.4.99.12</ecNumber>
    </recommendedName>
    <alternativeName>
        <fullName evidence="4">tRNA pseudouridine(38-40) synthase</fullName>
    </alternativeName>
    <alternativeName>
        <fullName evidence="4">tRNA pseudouridylate synthase I</fullName>
    </alternativeName>
    <alternativeName>
        <fullName evidence="4">tRNA-uridine isomerase I</fullName>
    </alternativeName>
</protein>
<dbReference type="NCBIfam" id="TIGR00071">
    <property type="entry name" value="hisT_truA"/>
    <property type="match status" value="1"/>
</dbReference>
<dbReference type="PANTHER" id="PTHR11142">
    <property type="entry name" value="PSEUDOURIDYLATE SYNTHASE"/>
    <property type="match status" value="1"/>
</dbReference>
<name>A0ABN5JEI0_FUSVA</name>
<feature type="domain" description="Pseudouridine synthase I TruA alpha/beta" evidence="6">
    <location>
        <begin position="9"/>
        <end position="103"/>
    </location>
</feature>
<evidence type="ECO:0000256" key="1">
    <source>
        <dbReference type="ARBA" id="ARBA00009375"/>
    </source>
</evidence>
<comment type="catalytic activity">
    <reaction evidence="4 5">
        <text>uridine(38/39/40) in tRNA = pseudouridine(38/39/40) in tRNA</text>
        <dbReference type="Rhea" id="RHEA:22376"/>
        <dbReference type="Rhea" id="RHEA-COMP:10085"/>
        <dbReference type="Rhea" id="RHEA-COMP:10087"/>
        <dbReference type="ChEBI" id="CHEBI:65314"/>
        <dbReference type="ChEBI" id="CHEBI:65315"/>
        <dbReference type="EC" id="5.4.99.12"/>
    </reaction>
</comment>
<evidence type="ECO:0000256" key="2">
    <source>
        <dbReference type="ARBA" id="ARBA00022694"/>
    </source>
</evidence>
<accession>A0ABN5JEI0</accession>
<dbReference type="InterPro" id="IPR020097">
    <property type="entry name" value="PsdUridine_synth_TruA_a/b_dom"/>
</dbReference>
<feature type="binding site" evidence="4">
    <location>
        <position position="110"/>
    </location>
    <ligand>
        <name>substrate</name>
    </ligand>
</feature>
<organism evidence="7 8">
    <name type="scientific">Fusobacterium varium ATCC 27725</name>
    <dbReference type="NCBI Taxonomy" id="469618"/>
    <lineage>
        <taxon>Bacteria</taxon>
        <taxon>Fusobacteriati</taxon>
        <taxon>Fusobacteriota</taxon>
        <taxon>Fusobacteriia</taxon>
        <taxon>Fusobacteriales</taxon>
        <taxon>Fusobacteriaceae</taxon>
        <taxon>Fusobacterium</taxon>
    </lineage>
</organism>
<dbReference type="Proteomes" id="UP000241238">
    <property type="component" value="Chromosome"/>
</dbReference>
<comment type="caution">
    <text evidence="4">Lacks conserved residue(s) required for the propagation of feature annotation.</text>
</comment>
<dbReference type="HAMAP" id="MF_00171">
    <property type="entry name" value="TruA"/>
    <property type="match status" value="1"/>
</dbReference>
<feature type="domain" description="Pseudouridine synthase I TruA alpha/beta" evidence="6">
    <location>
        <begin position="145"/>
        <end position="242"/>
    </location>
</feature>
<evidence type="ECO:0000313" key="7">
    <source>
        <dbReference type="EMBL" id="AVQ30476.1"/>
    </source>
</evidence>
<evidence type="ECO:0000256" key="5">
    <source>
        <dbReference type="RuleBase" id="RU003792"/>
    </source>
</evidence>
<evidence type="ECO:0000313" key="8">
    <source>
        <dbReference type="Proteomes" id="UP000241238"/>
    </source>
</evidence>
<comment type="similarity">
    <text evidence="1 4 5">Belongs to the tRNA pseudouridine synthase TruA family.</text>
</comment>